<evidence type="ECO:0000259" key="2">
    <source>
        <dbReference type="Pfam" id="PF12146"/>
    </source>
</evidence>
<accession>A0AAP4BVB5</accession>
<feature type="compositionally biased region" description="Polar residues" evidence="1">
    <location>
        <begin position="57"/>
        <end position="72"/>
    </location>
</feature>
<organism evidence="3 4">
    <name type="scientific">Corynebacterium propinquum</name>
    <dbReference type="NCBI Taxonomy" id="43769"/>
    <lineage>
        <taxon>Bacteria</taxon>
        <taxon>Bacillati</taxon>
        <taxon>Actinomycetota</taxon>
        <taxon>Actinomycetes</taxon>
        <taxon>Mycobacteriales</taxon>
        <taxon>Corynebacteriaceae</taxon>
        <taxon>Corynebacterium</taxon>
    </lineage>
</organism>
<gene>
    <name evidence="3" type="ORF">QPX54_09005</name>
</gene>
<reference evidence="3" key="1">
    <citation type="submission" date="2023-05" db="EMBL/GenBank/DDBJ databases">
        <title>Metabolic capabilities are highly conserved among human nasal-associated Corynebacterium species in pangenomic analyses.</title>
        <authorList>
            <person name="Tran T.H."/>
            <person name="Roberts A.Q."/>
            <person name="Escapa I.F."/>
            <person name="Gao W."/>
            <person name="Conlan S."/>
            <person name="Kong H."/>
            <person name="Segre J.A."/>
            <person name="Kelly M.S."/>
            <person name="Lemon K.P."/>
        </authorList>
    </citation>
    <scope>NUCLEOTIDE SEQUENCE</scope>
    <source>
        <strain evidence="3">KPL2654</strain>
    </source>
</reference>
<dbReference type="InterPro" id="IPR029058">
    <property type="entry name" value="AB_hydrolase_fold"/>
</dbReference>
<feature type="region of interest" description="Disordered" evidence="1">
    <location>
        <begin position="1"/>
        <end position="72"/>
    </location>
</feature>
<protein>
    <submittedName>
        <fullName evidence="3">Alpha/beta hydrolase</fullName>
    </submittedName>
</protein>
<dbReference type="GO" id="GO:0016787">
    <property type="term" value="F:hydrolase activity"/>
    <property type="evidence" value="ECO:0007669"/>
    <property type="project" value="UniProtKB-KW"/>
</dbReference>
<dbReference type="SUPFAM" id="SSF53474">
    <property type="entry name" value="alpha/beta-Hydrolases"/>
    <property type="match status" value="1"/>
</dbReference>
<feature type="compositionally biased region" description="Basic and acidic residues" evidence="1">
    <location>
        <begin position="32"/>
        <end position="46"/>
    </location>
</feature>
<proteinExistence type="predicted"/>
<dbReference type="InterPro" id="IPR022742">
    <property type="entry name" value="Hydrolase_4"/>
</dbReference>
<dbReference type="EMBL" id="JASNVP010000008">
    <property type="protein sequence ID" value="MDK4326638.1"/>
    <property type="molecule type" value="Genomic_DNA"/>
</dbReference>
<evidence type="ECO:0000313" key="4">
    <source>
        <dbReference type="Proteomes" id="UP001226160"/>
    </source>
</evidence>
<evidence type="ECO:0000313" key="3">
    <source>
        <dbReference type="EMBL" id="MDK4326638.1"/>
    </source>
</evidence>
<dbReference type="AlphaFoldDB" id="A0AAP4BVB5"/>
<evidence type="ECO:0000256" key="1">
    <source>
        <dbReference type="SAM" id="MobiDB-lite"/>
    </source>
</evidence>
<feature type="domain" description="Serine aminopeptidase S33" evidence="2">
    <location>
        <begin position="73"/>
        <end position="180"/>
    </location>
</feature>
<keyword evidence="3" id="KW-0378">Hydrolase</keyword>
<dbReference type="RefSeq" id="WP_238635846.1">
    <property type="nucleotide sequence ID" value="NZ_CP091865.1"/>
</dbReference>
<dbReference type="Proteomes" id="UP001226160">
    <property type="component" value="Unassembled WGS sequence"/>
</dbReference>
<comment type="caution">
    <text evidence="3">The sequence shown here is derived from an EMBL/GenBank/DDBJ whole genome shotgun (WGS) entry which is preliminary data.</text>
</comment>
<dbReference type="Pfam" id="PF12146">
    <property type="entry name" value="Hydrolase_4"/>
    <property type="match status" value="1"/>
</dbReference>
<sequence>MPSSQPTSPQPHSPRLLEVTMPDNSTSQVRIFEPKYHCAQNDHYKSDGNAPAGQDSVAVQSSNRTSKSTANDSAKPLVIIWPGFGMGARYFDPMGRELATRGFLVASGELRGQGTSTAQATRAHTWGYHHLASQDYPLTIKSVKEDLGLAVDHPTVFLCHSLSGQIAPLFFTREEATKLNVQGFFGVGAGSPYYPGYSGSIRRKLRIGTVIIKAIVSAIGYQPAGILDLTGYGRQAKHIMLEWGKYSHTNQQRNLLGEDRDYEDAKHNLTIPFVLTRFDNDTDCTRGAAENLAAGMPNADIYIEEYPEQLGHNRWARQPEIIAHRFEKFVSEL</sequence>
<dbReference type="Gene3D" id="3.40.50.1820">
    <property type="entry name" value="alpha/beta hydrolase"/>
    <property type="match status" value="1"/>
</dbReference>
<name>A0AAP4BVB5_9CORY</name>